<evidence type="ECO:0000256" key="3">
    <source>
        <dbReference type="ARBA" id="ARBA00022448"/>
    </source>
</evidence>
<dbReference type="InterPro" id="IPR013525">
    <property type="entry name" value="ABC2_TM"/>
</dbReference>
<feature type="transmembrane region" description="Helical" evidence="8">
    <location>
        <begin position="352"/>
        <end position="372"/>
    </location>
</feature>
<feature type="transmembrane region" description="Helical" evidence="8">
    <location>
        <begin position="234"/>
        <end position="256"/>
    </location>
</feature>
<dbReference type="STRING" id="1280952.HJA_13380"/>
<accession>A0A059F9F9</accession>
<feature type="transmembrane region" description="Helical" evidence="8">
    <location>
        <begin position="27"/>
        <end position="47"/>
    </location>
</feature>
<keyword evidence="7 8" id="KW-0472">Membrane</keyword>
<evidence type="ECO:0000256" key="5">
    <source>
        <dbReference type="ARBA" id="ARBA00022692"/>
    </source>
</evidence>
<feature type="domain" description="ABC transmembrane type-2" evidence="9">
    <location>
        <begin position="148"/>
        <end position="377"/>
    </location>
</feature>
<evidence type="ECO:0000256" key="1">
    <source>
        <dbReference type="ARBA" id="ARBA00004651"/>
    </source>
</evidence>
<evidence type="ECO:0000256" key="6">
    <source>
        <dbReference type="ARBA" id="ARBA00022989"/>
    </source>
</evidence>
<dbReference type="GO" id="GO:0005886">
    <property type="term" value="C:plasma membrane"/>
    <property type="evidence" value="ECO:0007669"/>
    <property type="project" value="UniProtKB-SubCell"/>
</dbReference>
<dbReference type="PROSITE" id="PS51012">
    <property type="entry name" value="ABC_TM2"/>
    <property type="match status" value="1"/>
</dbReference>
<evidence type="ECO:0000256" key="7">
    <source>
        <dbReference type="ARBA" id="ARBA00023136"/>
    </source>
</evidence>
<dbReference type="PANTHER" id="PTHR30294:SF29">
    <property type="entry name" value="MULTIDRUG ABC TRANSPORTER PERMEASE YBHS-RELATED"/>
    <property type="match status" value="1"/>
</dbReference>
<evidence type="ECO:0000256" key="4">
    <source>
        <dbReference type="ARBA" id="ARBA00022475"/>
    </source>
</evidence>
<dbReference type="InterPro" id="IPR047817">
    <property type="entry name" value="ABC2_TM_bact-type"/>
</dbReference>
<feature type="transmembrane region" description="Helical" evidence="8">
    <location>
        <begin position="186"/>
        <end position="207"/>
    </location>
</feature>
<dbReference type="PANTHER" id="PTHR30294">
    <property type="entry name" value="MEMBRANE COMPONENT OF ABC TRANSPORTER YHHJ-RELATED"/>
    <property type="match status" value="1"/>
</dbReference>
<evidence type="ECO:0000259" key="9">
    <source>
        <dbReference type="PROSITE" id="PS51012"/>
    </source>
</evidence>
<keyword evidence="5 8" id="KW-0812">Transmembrane</keyword>
<comment type="caution">
    <text evidence="10">The sequence shown here is derived from an EMBL/GenBank/DDBJ whole genome shotgun (WGS) entry which is preliminary data.</text>
</comment>
<dbReference type="InterPro" id="IPR051449">
    <property type="entry name" value="ABC-2_transporter_component"/>
</dbReference>
<dbReference type="Proteomes" id="UP000024816">
    <property type="component" value="Unassembled WGS sequence"/>
</dbReference>
<dbReference type="RefSeq" id="WP_035583178.1">
    <property type="nucleotide sequence ID" value="NZ_ARYJ01000009.1"/>
</dbReference>
<keyword evidence="6 8" id="KW-1133">Transmembrane helix</keyword>
<proteinExistence type="inferred from homology"/>
<dbReference type="eggNOG" id="COG0842">
    <property type="taxonomic scope" value="Bacteria"/>
</dbReference>
<keyword evidence="4" id="KW-1003">Cell membrane</keyword>
<evidence type="ECO:0000313" key="10">
    <source>
        <dbReference type="EMBL" id="KCZ87196.1"/>
    </source>
</evidence>
<dbReference type="AlphaFoldDB" id="A0A059F9F9"/>
<feature type="transmembrane region" description="Helical" evidence="8">
    <location>
        <begin position="262"/>
        <end position="286"/>
    </location>
</feature>
<comment type="subcellular location">
    <subcellularLocation>
        <location evidence="1">Cell membrane</location>
        <topology evidence="1">Multi-pass membrane protein</topology>
    </subcellularLocation>
</comment>
<comment type="similarity">
    <text evidence="2">Belongs to the ABC-2 integral membrane protein family.</text>
</comment>
<evidence type="ECO:0000256" key="8">
    <source>
        <dbReference type="SAM" id="Phobius"/>
    </source>
</evidence>
<dbReference type="OrthoDB" id="9784671at2"/>
<gene>
    <name evidence="10" type="ORF">HJA_13380</name>
</gene>
<dbReference type="Pfam" id="PF12698">
    <property type="entry name" value="ABC2_membrane_3"/>
    <property type="match status" value="1"/>
</dbReference>
<dbReference type="GO" id="GO:0140359">
    <property type="term" value="F:ABC-type transporter activity"/>
    <property type="evidence" value="ECO:0007669"/>
    <property type="project" value="InterPro"/>
</dbReference>
<dbReference type="EMBL" id="ARYJ01000009">
    <property type="protein sequence ID" value="KCZ87196.1"/>
    <property type="molecule type" value="Genomic_DNA"/>
</dbReference>
<evidence type="ECO:0000313" key="11">
    <source>
        <dbReference type="Proteomes" id="UP000024816"/>
    </source>
</evidence>
<reference evidence="10 11" key="1">
    <citation type="journal article" date="2014" name="Antonie Van Leeuwenhoek">
        <title>Hyphomonas beringensis sp. nov. and Hyphomonas chukchiensis sp. nov., isolated from surface seawater of the Bering Sea and Chukchi Sea.</title>
        <authorList>
            <person name="Li C."/>
            <person name="Lai Q."/>
            <person name="Li G."/>
            <person name="Dong C."/>
            <person name="Wang J."/>
            <person name="Liao Y."/>
            <person name="Shao Z."/>
        </authorList>
    </citation>
    <scope>NUCLEOTIDE SEQUENCE [LARGE SCALE GENOMIC DNA]</scope>
    <source>
        <strain evidence="10 11">VP2</strain>
    </source>
</reference>
<protein>
    <submittedName>
        <fullName evidence="10">ABC transporter</fullName>
    </submittedName>
</protein>
<dbReference type="PATRIC" id="fig|1280952.3.peg.2678"/>
<keyword evidence="11" id="KW-1185">Reference proteome</keyword>
<feature type="transmembrane region" description="Helical" evidence="8">
    <location>
        <begin position="298"/>
        <end position="316"/>
    </location>
</feature>
<dbReference type="Gene3D" id="3.40.1710.10">
    <property type="entry name" value="abc type-2 transporter like domain"/>
    <property type="match status" value="1"/>
</dbReference>
<evidence type="ECO:0000256" key="2">
    <source>
        <dbReference type="ARBA" id="ARBA00007783"/>
    </source>
</evidence>
<keyword evidence="3" id="KW-0813">Transport</keyword>
<organism evidence="10 11">
    <name type="scientific">Hyphomonas jannaschiana VP2</name>
    <dbReference type="NCBI Taxonomy" id="1280952"/>
    <lineage>
        <taxon>Bacteria</taxon>
        <taxon>Pseudomonadati</taxon>
        <taxon>Pseudomonadota</taxon>
        <taxon>Alphaproteobacteria</taxon>
        <taxon>Hyphomonadales</taxon>
        <taxon>Hyphomonadaceae</taxon>
        <taxon>Hyphomonas</taxon>
    </lineage>
</organism>
<name>A0A059F9F9_9PROT</name>
<sequence length="379" mass="41895">MTGLFRSFGRIWAVFMKETVQIRRDRLTFAVMFGIPIMQLILFGYAINMNPKHLPAALLVEEQTPIVRTMVQSLRTSDYYDFVMQTDDPRETGDLLARGEVAFVVSIPSGFTRKLVRGERPQLLIEADATDPAAASGAVAFAQTILTDALRHDLKGPLASLAAGPPPFDLVVHQKYNPEAKTSYNIVPGLLGVILTMTLVMITAIAMTRESEQGTIENLLAMPVKPIEVMLGKILPYVVVGAGQTLLILLAARILFNVPFIGNPWILFLGVSVFVLANLALGFTFSTIARTQMQAMQLTFFFFLPSILLSGFMFPFRGMPEWAQTIGEVLPLTHFLRIVRGVMLKDTSLAQLQAPILALCLFTAVAVSIAMLRYRRTLD</sequence>